<dbReference type="Pfam" id="PF02467">
    <property type="entry name" value="Whib"/>
    <property type="match status" value="1"/>
</dbReference>
<dbReference type="GeneID" id="65122121"/>
<proteinExistence type="inferred from homology"/>
<dbReference type="KEGG" id="vg:65122121"/>
<dbReference type="Proteomes" id="UP000326015">
    <property type="component" value="Segment"/>
</dbReference>
<evidence type="ECO:0000256" key="8">
    <source>
        <dbReference type="ARBA" id="ARBA00023125"/>
    </source>
</evidence>
<keyword evidence="9" id="KW-1015">Disulfide bond</keyword>
<dbReference type="InterPro" id="IPR003482">
    <property type="entry name" value="Whib"/>
</dbReference>
<comment type="similarity">
    <text evidence="2">Belongs to the WhiB family.</text>
</comment>
<feature type="domain" description="4Fe-4S Wbl-type" evidence="11">
    <location>
        <begin position="24"/>
        <end position="81"/>
    </location>
</feature>
<evidence type="ECO:0000313" key="13">
    <source>
        <dbReference type="Proteomes" id="UP000326015"/>
    </source>
</evidence>
<keyword evidence="10" id="KW-0804">Transcription</keyword>
<dbReference type="GO" id="GO:0047134">
    <property type="term" value="F:protein-disulfide reductase [NAD(P)H] activity"/>
    <property type="evidence" value="ECO:0007669"/>
    <property type="project" value="TreeGrafter"/>
</dbReference>
<keyword evidence="8" id="KW-0238">DNA-binding</keyword>
<dbReference type="HAMAP" id="MF_01479">
    <property type="entry name" value="WhiB"/>
    <property type="match status" value="1"/>
</dbReference>
<keyword evidence="4" id="KW-0479">Metal-binding</keyword>
<evidence type="ECO:0000256" key="7">
    <source>
        <dbReference type="ARBA" id="ARBA00023015"/>
    </source>
</evidence>
<dbReference type="PANTHER" id="PTHR38839:SF4">
    <property type="entry name" value="TRANSCRIPTIONAL REGULATOR WHIB"/>
    <property type="match status" value="1"/>
</dbReference>
<organism evidence="12 13">
    <name type="scientific">Mycobacterium phage Xula</name>
    <dbReference type="NCBI Taxonomy" id="2599884"/>
    <lineage>
        <taxon>Viruses</taxon>
        <taxon>Duplodnaviria</taxon>
        <taxon>Heunggongvirae</taxon>
        <taxon>Uroviricota</taxon>
        <taxon>Caudoviricetes</taxon>
        <taxon>Chebruvirinae</taxon>
        <taxon>Brujitavirus</taxon>
        <taxon>Brujitavirus xula</taxon>
    </lineage>
</organism>
<comment type="cofactor">
    <cofactor evidence="1">
        <name>[4Fe-4S] cluster</name>
        <dbReference type="ChEBI" id="CHEBI:49883"/>
    </cofactor>
</comment>
<keyword evidence="13" id="KW-1185">Reference proteome</keyword>
<keyword evidence="3" id="KW-0004">4Fe-4S</keyword>
<evidence type="ECO:0000256" key="4">
    <source>
        <dbReference type="ARBA" id="ARBA00022723"/>
    </source>
</evidence>
<keyword evidence="6" id="KW-0411">Iron-sulfur</keyword>
<accession>A0A5J6TKL2</accession>
<keyword evidence="5" id="KW-0408">Iron</keyword>
<dbReference type="GO" id="GO:0003677">
    <property type="term" value="F:DNA binding"/>
    <property type="evidence" value="ECO:0007669"/>
    <property type="project" value="UniProtKB-KW"/>
</dbReference>
<evidence type="ECO:0000256" key="3">
    <source>
        <dbReference type="ARBA" id="ARBA00022485"/>
    </source>
</evidence>
<sequence length="123" mass="13694">MTYGQSTVDLWTSVQVEDWRDQALCAQVDPEIFFPDAGKSPAPARKMCARCEVRAECLQSALERDEEFGIWGGLTWGQRRALQRGAQPRECGVCNVLFIPGQPDQKFCSTSCGGTARHRRLAS</sequence>
<evidence type="ECO:0000256" key="6">
    <source>
        <dbReference type="ARBA" id="ARBA00023014"/>
    </source>
</evidence>
<dbReference type="PANTHER" id="PTHR38839">
    <property type="entry name" value="TRANSCRIPTIONAL REGULATOR WHID-RELATED"/>
    <property type="match status" value="1"/>
</dbReference>
<protein>
    <submittedName>
        <fullName evidence="12">WhiB family transcription factor</fullName>
    </submittedName>
</protein>
<reference evidence="12 13" key="1">
    <citation type="submission" date="2019-07" db="EMBL/GenBank/DDBJ databases">
        <authorList>
            <person name="Aull H.A."/>
            <person name="Stoner T.H."/>
            <person name="Garlena R.A."/>
            <person name="Russell D.A."/>
            <person name="Pope W.H."/>
            <person name="Jacobs-Sera D."/>
            <person name="Hatfull G.F."/>
        </authorList>
    </citation>
    <scope>NUCLEOTIDE SEQUENCE [LARGE SCALE GENOMIC DNA]</scope>
</reference>
<evidence type="ECO:0000256" key="2">
    <source>
        <dbReference type="ARBA" id="ARBA00006597"/>
    </source>
</evidence>
<dbReference type="GO" id="GO:0051539">
    <property type="term" value="F:4 iron, 4 sulfur cluster binding"/>
    <property type="evidence" value="ECO:0007669"/>
    <property type="project" value="UniProtKB-KW"/>
</dbReference>
<gene>
    <name evidence="12" type="primary">39</name>
    <name evidence="12" type="ORF">PBI_XULA_39</name>
</gene>
<dbReference type="GO" id="GO:0045892">
    <property type="term" value="P:negative regulation of DNA-templated transcription"/>
    <property type="evidence" value="ECO:0007669"/>
    <property type="project" value="TreeGrafter"/>
</dbReference>
<evidence type="ECO:0000256" key="5">
    <source>
        <dbReference type="ARBA" id="ARBA00023004"/>
    </source>
</evidence>
<keyword evidence="7" id="KW-0805">Transcription regulation</keyword>
<evidence type="ECO:0000256" key="10">
    <source>
        <dbReference type="ARBA" id="ARBA00023163"/>
    </source>
</evidence>
<name>A0A5J6TKL2_9CAUD</name>
<dbReference type="GO" id="GO:0046872">
    <property type="term" value="F:metal ion binding"/>
    <property type="evidence" value="ECO:0007669"/>
    <property type="project" value="UniProtKB-KW"/>
</dbReference>
<evidence type="ECO:0000259" key="11">
    <source>
        <dbReference type="PROSITE" id="PS51674"/>
    </source>
</evidence>
<dbReference type="RefSeq" id="YP_010104179.1">
    <property type="nucleotide sequence ID" value="NC_055815.1"/>
</dbReference>
<dbReference type="InterPro" id="IPR034768">
    <property type="entry name" value="4FE4S_WBL"/>
</dbReference>
<dbReference type="PROSITE" id="PS51674">
    <property type="entry name" value="4FE4S_WBL"/>
    <property type="match status" value="1"/>
</dbReference>
<evidence type="ECO:0000256" key="9">
    <source>
        <dbReference type="ARBA" id="ARBA00023157"/>
    </source>
</evidence>
<evidence type="ECO:0000256" key="1">
    <source>
        <dbReference type="ARBA" id="ARBA00001966"/>
    </source>
</evidence>
<evidence type="ECO:0000313" key="12">
    <source>
        <dbReference type="EMBL" id="QFG11146.1"/>
    </source>
</evidence>
<dbReference type="EMBL" id="MN234195">
    <property type="protein sequence ID" value="QFG11146.1"/>
    <property type="molecule type" value="Genomic_DNA"/>
</dbReference>